<gene>
    <name evidence="3" type="ORF">DPMN_173164</name>
</gene>
<keyword evidence="1" id="KW-1133">Transmembrane helix</keyword>
<dbReference type="AlphaFoldDB" id="A0A9D4E3K4"/>
<keyword evidence="4" id="KW-1185">Reference proteome</keyword>
<comment type="caution">
    <text evidence="3">The sequence shown here is derived from an EMBL/GenBank/DDBJ whole genome shotgun (WGS) entry which is preliminary data.</text>
</comment>
<keyword evidence="2" id="KW-0732">Signal</keyword>
<organism evidence="3 4">
    <name type="scientific">Dreissena polymorpha</name>
    <name type="common">Zebra mussel</name>
    <name type="synonym">Mytilus polymorpha</name>
    <dbReference type="NCBI Taxonomy" id="45954"/>
    <lineage>
        <taxon>Eukaryota</taxon>
        <taxon>Metazoa</taxon>
        <taxon>Spiralia</taxon>
        <taxon>Lophotrochozoa</taxon>
        <taxon>Mollusca</taxon>
        <taxon>Bivalvia</taxon>
        <taxon>Autobranchia</taxon>
        <taxon>Heteroconchia</taxon>
        <taxon>Euheterodonta</taxon>
        <taxon>Imparidentia</taxon>
        <taxon>Neoheterodontei</taxon>
        <taxon>Myida</taxon>
        <taxon>Dreissenoidea</taxon>
        <taxon>Dreissenidae</taxon>
        <taxon>Dreissena</taxon>
    </lineage>
</organism>
<feature type="transmembrane region" description="Helical" evidence="1">
    <location>
        <begin position="405"/>
        <end position="423"/>
    </location>
</feature>
<feature type="transmembrane region" description="Helical" evidence="1">
    <location>
        <begin position="798"/>
        <end position="816"/>
    </location>
</feature>
<feature type="transmembrane region" description="Helical" evidence="1">
    <location>
        <begin position="594"/>
        <end position="611"/>
    </location>
</feature>
<evidence type="ECO:0000256" key="1">
    <source>
        <dbReference type="SAM" id="Phobius"/>
    </source>
</evidence>
<name>A0A9D4E3K4_DREPO</name>
<feature type="transmembrane region" description="Helical" evidence="1">
    <location>
        <begin position="460"/>
        <end position="485"/>
    </location>
</feature>
<feature type="signal peptide" evidence="2">
    <location>
        <begin position="1"/>
        <end position="19"/>
    </location>
</feature>
<sequence length="893" mass="102093">MTWFPVLLLVLMQAHEQYCAVHVMEMNTMADPQQSTSTPSNSLSVNSQKLVNQEEATAAKTKYTLGSVLTSEIATDVKEAVDHNLKRRQGSSNESLYNTRPLVNLGSLDKSGFNLDQENIKDECRNFTVWNQSREFFESRLLSTKANFIQLAISFDHGVEVNITREAFLAKVWFWTYTNNEGKHPYLQWPIDHGVLSFGLLSYKTTSIPYIQLKASPESCHITLGTEDAARKISRALAELVQTKQSQSRYPINYFCYLAEAPGVRFSIAYYAALYAVLPLSFINYNCCKSSFRFENRSYEYDCFKYQMEKWRQMLIAPYMLGVLIALYFPILLYRFNAWLTENEPVSEINDQDEAERVELCEVNTKSSWMFLDGKSPLTASDVFGSVFNGVKQKFPNGFPRIRRLVLILLIPSVIFGQILMYMDGVGVKDHIITMTNFARHGTPLGFLSVLVHPKYRDEVFVPLLGGPFVIFGMYFVFGIVVVVLPRSFKTVTENGLPTTRSFSPLFLGTDEIFRLALLTTKKDPGYEKAAYLFQASFCMLFIGGFWSRVFEIQKPRFCDFSKYKYLNICLKLLIYPFLVCVCAIEIAVCLVYYAFPLLGLFAITVKGTTLSMKYAKQKLFICIFQNPITSVFFTLTVSSMILCLTYCLILIFVQSFTFMCQVIMLCFVAVIVYPSVAFGYLFFCVVLVYYIVRLVRDFGDGYLALFSTVVEQSIMIESNINNVSFHDGHLELSNLRVVELKSIRINGKLINTPQNVLNAIADSQVLPKVKTTDNTHGIPKRLFFSIVKKFRPVHREVLKFIIHITVIGALVYFTLDITYSFVPVLNSEISEVMHVVFVVIIGALPRVLELAMTNDSGMIKKEIEERMIKQYIIEFWQKERIAEEAYHVTVDT</sequence>
<evidence type="ECO:0000313" key="3">
    <source>
        <dbReference type="EMBL" id="KAH3771835.1"/>
    </source>
</evidence>
<dbReference type="Proteomes" id="UP000828390">
    <property type="component" value="Unassembled WGS sequence"/>
</dbReference>
<keyword evidence="1" id="KW-0812">Transmembrane</keyword>
<keyword evidence="1" id="KW-0472">Membrane</keyword>
<evidence type="ECO:0000256" key="2">
    <source>
        <dbReference type="SAM" id="SignalP"/>
    </source>
</evidence>
<reference evidence="3" key="1">
    <citation type="journal article" date="2019" name="bioRxiv">
        <title>The Genome of the Zebra Mussel, Dreissena polymorpha: A Resource for Invasive Species Research.</title>
        <authorList>
            <person name="McCartney M.A."/>
            <person name="Auch B."/>
            <person name="Kono T."/>
            <person name="Mallez S."/>
            <person name="Zhang Y."/>
            <person name="Obille A."/>
            <person name="Becker A."/>
            <person name="Abrahante J.E."/>
            <person name="Garbe J."/>
            <person name="Badalamenti J.P."/>
            <person name="Herman A."/>
            <person name="Mangelson H."/>
            <person name="Liachko I."/>
            <person name="Sullivan S."/>
            <person name="Sone E.D."/>
            <person name="Koren S."/>
            <person name="Silverstein K.A.T."/>
            <person name="Beckman K.B."/>
            <person name="Gohl D.M."/>
        </authorList>
    </citation>
    <scope>NUCLEOTIDE SEQUENCE</scope>
    <source>
        <strain evidence="3">Duluth1</strain>
        <tissue evidence="3">Whole animal</tissue>
    </source>
</reference>
<feature type="transmembrane region" description="Helical" evidence="1">
    <location>
        <begin position="632"/>
        <end position="657"/>
    </location>
</feature>
<feature type="transmembrane region" description="Helical" evidence="1">
    <location>
        <begin position="663"/>
        <end position="693"/>
    </location>
</feature>
<feature type="transmembrane region" description="Helical" evidence="1">
    <location>
        <begin position="569"/>
        <end position="588"/>
    </location>
</feature>
<evidence type="ECO:0000313" key="4">
    <source>
        <dbReference type="Proteomes" id="UP000828390"/>
    </source>
</evidence>
<reference evidence="3" key="2">
    <citation type="submission" date="2020-11" db="EMBL/GenBank/DDBJ databases">
        <authorList>
            <person name="McCartney M.A."/>
            <person name="Auch B."/>
            <person name="Kono T."/>
            <person name="Mallez S."/>
            <person name="Becker A."/>
            <person name="Gohl D.M."/>
            <person name="Silverstein K.A.T."/>
            <person name="Koren S."/>
            <person name="Bechman K.B."/>
            <person name="Herman A."/>
            <person name="Abrahante J.E."/>
            <person name="Garbe J."/>
        </authorList>
    </citation>
    <scope>NUCLEOTIDE SEQUENCE</scope>
    <source>
        <strain evidence="3">Duluth1</strain>
        <tissue evidence="3">Whole animal</tissue>
    </source>
</reference>
<protein>
    <submittedName>
        <fullName evidence="3">Uncharacterized protein</fullName>
    </submittedName>
</protein>
<feature type="chain" id="PRO_5039328864" evidence="2">
    <location>
        <begin position="20"/>
        <end position="893"/>
    </location>
</feature>
<proteinExistence type="predicted"/>
<feature type="transmembrane region" description="Helical" evidence="1">
    <location>
        <begin position="268"/>
        <end position="287"/>
    </location>
</feature>
<dbReference type="OrthoDB" id="6130724at2759"/>
<feature type="transmembrane region" description="Helical" evidence="1">
    <location>
        <begin position="315"/>
        <end position="336"/>
    </location>
</feature>
<feature type="transmembrane region" description="Helical" evidence="1">
    <location>
        <begin position="836"/>
        <end position="853"/>
    </location>
</feature>
<dbReference type="EMBL" id="JAIWYP010000009">
    <property type="protein sequence ID" value="KAH3771835.1"/>
    <property type="molecule type" value="Genomic_DNA"/>
</dbReference>
<feature type="transmembrane region" description="Helical" evidence="1">
    <location>
        <begin position="530"/>
        <end position="548"/>
    </location>
</feature>
<accession>A0A9D4E3K4</accession>